<dbReference type="AlphaFoldDB" id="A0AAP5V051"/>
<proteinExistence type="predicted"/>
<dbReference type="EMBL" id="JANSLM010000018">
    <property type="protein sequence ID" value="MDT8842652.1"/>
    <property type="molecule type" value="Genomic_DNA"/>
</dbReference>
<evidence type="ECO:0000313" key="4">
    <source>
        <dbReference type="Proteomes" id="UP000032614"/>
    </source>
</evidence>
<accession>A0AAP5V051</accession>
<dbReference type="RefSeq" id="WP_046564681.1">
    <property type="nucleotide sequence ID" value="NZ_CP010025.1"/>
</dbReference>
<organism evidence="3 5">
    <name type="scientific">Paraburkholderia fungorum</name>
    <dbReference type="NCBI Taxonomy" id="134537"/>
    <lineage>
        <taxon>Bacteria</taxon>
        <taxon>Pseudomonadati</taxon>
        <taxon>Pseudomonadota</taxon>
        <taxon>Betaproteobacteria</taxon>
        <taxon>Burkholderiales</taxon>
        <taxon>Burkholderiaceae</taxon>
        <taxon>Paraburkholderia</taxon>
    </lineage>
</organism>
<evidence type="ECO:0000256" key="1">
    <source>
        <dbReference type="SAM" id="SignalP"/>
    </source>
</evidence>
<evidence type="ECO:0000313" key="2">
    <source>
        <dbReference type="EMBL" id="AJZ56996.1"/>
    </source>
</evidence>
<protein>
    <recommendedName>
        <fullName evidence="6">DUF2147 domain-containing protein</fullName>
    </recommendedName>
</protein>
<evidence type="ECO:0008006" key="6">
    <source>
        <dbReference type="Google" id="ProtNLM"/>
    </source>
</evidence>
<reference evidence="2 4" key="1">
    <citation type="journal article" date="2015" name="Genome Announc.">
        <title>Complete genome sequences for 59 burkholderia isolates, both pathogenic and near neighbor.</title>
        <authorList>
            <person name="Johnson S.L."/>
            <person name="Bishop-Lilly K.A."/>
            <person name="Ladner J.T."/>
            <person name="Daligault H.E."/>
            <person name="Davenport K.W."/>
            <person name="Jaissle J."/>
            <person name="Frey K.G."/>
            <person name="Koroleva G.I."/>
            <person name="Bruce D.C."/>
            <person name="Coyne S.R."/>
            <person name="Broomall S.M."/>
            <person name="Li P.E."/>
            <person name="Teshima H."/>
            <person name="Gibbons H.S."/>
            <person name="Palacios G.F."/>
            <person name="Rosenzweig C.N."/>
            <person name="Redden C.L."/>
            <person name="Xu Y."/>
            <person name="Minogue T.D."/>
            <person name="Chain P.S."/>
        </authorList>
    </citation>
    <scope>NUCLEOTIDE SEQUENCE [LARGE SCALE GENOMIC DNA]</scope>
    <source>
        <strain evidence="2 4">ATCC BAA-463</strain>
    </source>
</reference>
<dbReference type="EMBL" id="CP010025">
    <property type="protein sequence ID" value="AJZ56996.1"/>
    <property type="molecule type" value="Genomic_DNA"/>
</dbReference>
<dbReference type="Proteomes" id="UP001246473">
    <property type="component" value="Unassembled WGS sequence"/>
</dbReference>
<dbReference type="KEGG" id="bfn:OI25_7230"/>
<sequence>MSKTCANLFAIGVALSSTTVAVAGDPGSEFVGKWKKVSGRGPDTEVIERHGDVFIIKAPKLLMPTETEQTSALLRDGSLEIAGELGNRSLHIDRSDGHLFTTHGEYIRAK</sequence>
<dbReference type="Proteomes" id="UP000032614">
    <property type="component" value="Chromosome 3"/>
</dbReference>
<gene>
    <name evidence="2" type="ORF">OI25_7230</name>
    <name evidence="3" type="ORF">ParKJ_35020</name>
</gene>
<evidence type="ECO:0000313" key="5">
    <source>
        <dbReference type="Proteomes" id="UP001246473"/>
    </source>
</evidence>
<keyword evidence="1" id="KW-0732">Signal</keyword>
<name>A0AAP5V051_9BURK</name>
<reference evidence="3" key="2">
    <citation type="submission" date="2022-08" db="EMBL/GenBank/DDBJ databases">
        <authorList>
            <person name="Kim S.-J."/>
        </authorList>
    </citation>
    <scope>NUCLEOTIDE SEQUENCE</scope>
    <source>
        <strain evidence="3">KJ</strain>
    </source>
</reference>
<evidence type="ECO:0000313" key="3">
    <source>
        <dbReference type="EMBL" id="MDT8842652.1"/>
    </source>
</evidence>
<feature type="signal peptide" evidence="1">
    <location>
        <begin position="1"/>
        <end position="23"/>
    </location>
</feature>
<feature type="chain" id="PRO_5042798142" description="DUF2147 domain-containing protein" evidence="1">
    <location>
        <begin position="24"/>
        <end position="110"/>
    </location>
</feature>
<dbReference type="GeneID" id="66513571"/>